<dbReference type="AlphaFoldDB" id="A0A561PG61"/>
<name>A0A561PG61_9BACT</name>
<sequence length="457" mass="51685">MTTSPSIGQEFYKVRETWAAADQNKQWKLALWLVQYADVDIIDKFLETERTAIGIFKEIFFRFDTPYSEDHEAYEQALWQEYLDWFKPIPREEYDIYGALKKDRLLKEDYQPDGSLPPCVQSIWTELLRFKSLIIGLEDVGCCIYFPPLRPDQAHGGEWLASVLKKGLPDGIRLVTIDVITNPVIAIPRKIPAEQVLILQPSLNMVGAVKNEMDKAGGNSDNVSVDARFRAQIRKVLDCTTQADAGVMDYEVTILLSLCKKMGGVSYMVSGYMIAAQAYFMIREQNKSSSYADKAITQSRQLMDAEDPAGYPTWKSCVMIKAAILVGKRKRKQAIALYEALAYEGANRGDAFMILEGNRLCGHLYYELGQLNLAFEHLLLALTGGSYLELEVRRQSTFLHAAAMSVQLCEKVRGQEDGKILQDQLHELLGDDWAALLQAEGLDNAMVRRKATLFEFN</sequence>
<evidence type="ECO:0000313" key="1">
    <source>
        <dbReference type="EMBL" id="TWF37089.1"/>
    </source>
</evidence>
<dbReference type="EMBL" id="VIWO01000007">
    <property type="protein sequence ID" value="TWF37089.1"/>
    <property type="molecule type" value="Genomic_DNA"/>
</dbReference>
<organism evidence="1 2">
    <name type="scientific">Chitinophaga polysaccharea</name>
    <dbReference type="NCBI Taxonomy" id="1293035"/>
    <lineage>
        <taxon>Bacteria</taxon>
        <taxon>Pseudomonadati</taxon>
        <taxon>Bacteroidota</taxon>
        <taxon>Chitinophagia</taxon>
        <taxon>Chitinophagales</taxon>
        <taxon>Chitinophagaceae</taxon>
        <taxon>Chitinophaga</taxon>
    </lineage>
</organism>
<accession>A0A561PG61</accession>
<dbReference type="RefSeq" id="WP_145671844.1">
    <property type="nucleotide sequence ID" value="NZ_VIWO01000007.1"/>
</dbReference>
<protein>
    <submittedName>
        <fullName evidence="1">Uncharacterized protein</fullName>
    </submittedName>
</protein>
<dbReference type="OrthoDB" id="615153at2"/>
<dbReference type="Proteomes" id="UP000320811">
    <property type="component" value="Unassembled WGS sequence"/>
</dbReference>
<gene>
    <name evidence="1" type="ORF">FHW36_10715</name>
</gene>
<reference evidence="1 2" key="1">
    <citation type="submission" date="2019-06" db="EMBL/GenBank/DDBJ databases">
        <title>Sorghum-associated microbial communities from plants grown in Nebraska, USA.</title>
        <authorList>
            <person name="Schachtman D."/>
        </authorList>
    </citation>
    <scope>NUCLEOTIDE SEQUENCE [LARGE SCALE GENOMIC DNA]</scope>
    <source>
        <strain evidence="1 2">1209</strain>
    </source>
</reference>
<proteinExistence type="predicted"/>
<evidence type="ECO:0000313" key="2">
    <source>
        <dbReference type="Proteomes" id="UP000320811"/>
    </source>
</evidence>
<keyword evidence="2" id="KW-1185">Reference proteome</keyword>
<comment type="caution">
    <text evidence="1">The sequence shown here is derived from an EMBL/GenBank/DDBJ whole genome shotgun (WGS) entry which is preliminary data.</text>
</comment>